<proteinExistence type="predicted"/>
<organism evidence="2 3">
    <name type="scientific">Tectimicrobiota bacterium</name>
    <dbReference type="NCBI Taxonomy" id="2528274"/>
    <lineage>
        <taxon>Bacteria</taxon>
        <taxon>Pseudomonadati</taxon>
        <taxon>Nitrospinota/Tectimicrobiota group</taxon>
        <taxon>Candidatus Tectimicrobiota</taxon>
    </lineage>
</organism>
<feature type="transmembrane region" description="Helical" evidence="1">
    <location>
        <begin position="84"/>
        <end position="107"/>
    </location>
</feature>
<dbReference type="AlphaFoldDB" id="A0A932MN94"/>
<reference evidence="2" key="1">
    <citation type="submission" date="2020-07" db="EMBL/GenBank/DDBJ databases">
        <title>Huge and variable diversity of episymbiotic CPR bacteria and DPANN archaea in groundwater ecosystems.</title>
        <authorList>
            <person name="He C.Y."/>
            <person name="Keren R."/>
            <person name="Whittaker M."/>
            <person name="Farag I.F."/>
            <person name="Doudna J."/>
            <person name="Cate J.H.D."/>
            <person name="Banfield J.F."/>
        </authorList>
    </citation>
    <scope>NUCLEOTIDE SEQUENCE</scope>
    <source>
        <strain evidence="2">NC_groundwater_763_Ag_S-0.2um_68_21</strain>
    </source>
</reference>
<evidence type="ECO:0000313" key="2">
    <source>
        <dbReference type="EMBL" id="MBI3128485.1"/>
    </source>
</evidence>
<sequence length="154" mass="15988">MYSKTGASIVAGLTAGFVFGMMMQMMAAPTPDGGQMPMIAMAGQVVGSPTIAAGWGYHLFNSAVIGAVFGWLLGDRVDGFNSGLGWGAGYGFAWWILGGLVLMPVLLGMPPFAPLMMPPMWMVAAGSLAGHLIYGLTLGGMFAWLRGGRQVPAV</sequence>
<dbReference type="Proteomes" id="UP000782312">
    <property type="component" value="Unassembled WGS sequence"/>
</dbReference>
<evidence type="ECO:0000256" key="1">
    <source>
        <dbReference type="SAM" id="Phobius"/>
    </source>
</evidence>
<keyword evidence="1" id="KW-0472">Membrane</keyword>
<evidence type="ECO:0000313" key="3">
    <source>
        <dbReference type="Proteomes" id="UP000782312"/>
    </source>
</evidence>
<evidence type="ECO:0008006" key="4">
    <source>
        <dbReference type="Google" id="ProtNLM"/>
    </source>
</evidence>
<comment type="caution">
    <text evidence="2">The sequence shown here is derived from an EMBL/GenBank/DDBJ whole genome shotgun (WGS) entry which is preliminary data.</text>
</comment>
<protein>
    <recommendedName>
        <fullName evidence="4">Histidine kinase</fullName>
    </recommendedName>
</protein>
<gene>
    <name evidence="2" type="ORF">HYZ11_12840</name>
</gene>
<feature type="transmembrane region" description="Helical" evidence="1">
    <location>
        <begin position="119"/>
        <end position="145"/>
    </location>
</feature>
<keyword evidence="1" id="KW-0812">Transmembrane</keyword>
<keyword evidence="1" id="KW-1133">Transmembrane helix</keyword>
<accession>A0A932MN94</accession>
<feature type="transmembrane region" description="Helical" evidence="1">
    <location>
        <begin position="51"/>
        <end position="72"/>
    </location>
</feature>
<name>A0A932MN94_UNCTE</name>
<dbReference type="EMBL" id="JACPUR010000030">
    <property type="protein sequence ID" value="MBI3128485.1"/>
    <property type="molecule type" value="Genomic_DNA"/>
</dbReference>